<dbReference type="InterPro" id="IPR036971">
    <property type="entry name" value="PDEase_catalytic_dom_sf"/>
</dbReference>
<gene>
    <name evidence="6" type="ORF">HYPBUDRAFT_102504</name>
</gene>
<sequence length="651" mass="74485">MAEVLCLSYSLSTPSTILGPILNIHNEPPCSYQQKFWDKTQINNPNYHPNYFTRFKQLISHLFIKGNQEQDTNHPTIIAIDTLKVGVSLSSKLDLLKFEDKSLLLKYFFNHLNVIVVDLKSLESMEICNQLNNCIIKINKLIKNRINRVQTWTGVGNENVNDQFIKDEEDLRFQIDGIISTMSFVLNHNLNTSLKLKNQLIKLNSLIMSEVDFKSLLSKNSDYHLSKLCHLVGHWSFPAHELTNDDLIYCVFIMIKYSLDQLQNDYPKDLYLPNENELLGFVFMVRDTYKNGNPFHNFRHAVDVLQACFHYLVRLNCLAPFKQLENDPKSNELLYLNDETPILKSTILLPINEASEEDSEEGESNHSISRKSSASFHSTTTSKILTTTTTLNNDTGKPLSIHASQSISFDSSEAHLTPLQTFGLLIAALGHDVGHPGVTNAFMIEYDSPTSLLYNERSVLESFHSSIFINKILSINWPGLLEVETDPEFKLSFKQLIISCILATDMAEHFEYIDKLTTFKLDLDRANSNKVKLISSLLIKCADISNVTRPLRVSSQWAAVLSREFNEVTILQNKINNDDTDSDDIHYSHVPSDLDSILSENPNLHKGQIFFIDTFAENLFHNIVELLPELKYTCDIILENKDYWYNRSQNS</sequence>
<dbReference type="Pfam" id="PF00233">
    <property type="entry name" value="PDEase_I"/>
    <property type="match status" value="1"/>
</dbReference>
<dbReference type="PROSITE" id="PS00126">
    <property type="entry name" value="PDEASE_I_1"/>
    <property type="match status" value="1"/>
</dbReference>
<accession>A0A1E4RR47</accession>
<dbReference type="CDD" id="cd00077">
    <property type="entry name" value="HDc"/>
    <property type="match status" value="1"/>
</dbReference>
<dbReference type="EC" id="3.1.4.-" evidence="3"/>
<dbReference type="GO" id="GO:0007165">
    <property type="term" value="P:signal transduction"/>
    <property type="evidence" value="ECO:0007669"/>
    <property type="project" value="InterPro"/>
</dbReference>
<keyword evidence="2 3" id="KW-0378">Hydrolase</keyword>
<dbReference type="InterPro" id="IPR023174">
    <property type="entry name" value="PDEase_CS"/>
</dbReference>
<evidence type="ECO:0000313" key="7">
    <source>
        <dbReference type="Proteomes" id="UP000095085"/>
    </source>
</evidence>
<dbReference type="Gene3D" id="1.10.1300.10">
    <property type="entry name" value="3'5'-cyclic nucleotide phosphodiesterase, catalytic domain"/>
    <property type="match status" value="1"/>
</dbReference>
<dbReference type="Proteomes" id="UP000095085">
    <property type="component" value="Unassembled WGS sequence"/>
</dbReference>
<dbReference type="PANTHER" id="PTHR11347">
    <property type="entry name" value="CYCLIC NUCLEOTIDE PHOSPHODIESTERASE"/>
    <property type="match status" value="1"/>
</dbReference>
<evidence type="ECO:0000259" key="5">
    <source>
        <dbReference type="PROSITE" id="PS51845"/>
    </source>
</evidence>
<comment type="similarity">
    <text evidence="3">Belongs to the cyclic nucleotide phosphodiesterase family.</text>
</comment>
<keyword evidence="1 3" id="KW-0479">Metal-binding</keyword>
<dbReference type="GO" id="GO:0046872">
    <property type="term" value="F:metal ion binding"/>
    <property type="evidence" value="ECO:0007669"/>
    <property type="project" value="UniProtKB-KW"/>
</dbReference>
<evidence type="ECO:0000256" key="4">
    <source>
        <dbReference type="SAM" id="MobiDB-lite"/>
    </source>
</evidence>
<dbReference type="STRING" id="984485.A0A1E4RR47"/>
<dbReference type="RefSeq" id="XP_020078602.1">
    <property type="nucleotide sequence ID" value="XM_020218201.1"/>
</dbReference>
<dbReference type="SUPFAM" id="SSF109604">
    <property type="entry name" value="HD-domain/PDEase-like"/>
    <property type="match status" value="1"/>
</dbReference>
<protein>
    <recommendedName>
        <fullName evidence="3">Phosphodiesterase</fullName>
        <ecNumber evidence="3">3.1.4.-</ecNumber>
    </recommendedName>
</protein>
<dbReference type="OrthoDB" id="546632at2759"/>
<feature type="domain" description="PDEase" evidence="5">
    <location>
        <begin position="209"/>
        <end position="651"/>
    </location>
</feature>
<evidence type="ECO:0000256" key="3">
    <source>
        <dbReference type="RuleBase" id="RU363067"/>
    </source>
</evidence>
<dbReference type="SMART" id="SM00471">
    <property type="entry name" value="HDc"/>
    <property type="match status" value="1"/>
</dbReference>
<dbReference type="InterPro" id="IPR002073">
    <property type="entry name" value="PDEase_catalytic_dom"/>
</dbReference>
<name>A0A1E4RR47_9ASCO</name>
<dbReference type="GO" id="GO:0004114">
    <property type="term" value="F:3',5'-cyclic-nucleotide phosphodiesterase activity"/>
    <property type="evidence" value="ECO:0007669"/>
    <property type="project" value="InterPro"/>
</dbReference>
<feature type="region of interest" description="Disordered" evidence="4">
    <location>
        <begin position="354"/>
        <end position="375"/>
    </location>
</feature>
<comment type="cofactor">
    <cofactor evidence="3">
        <name>a divalent metal cation</name>
        <dbReference type="ChEBI" id="CHEBI:60240"/>
    </cofactor>
    <text evidence="3">Binds 2 divalent metal cations per subunit. Site 1 may preferentially bind zinc ions, while site 2 has a preference for magnesium and/or manganese ions.</text>
</comment>
<evidence type="ECO:0000256" key="2">
    <source>
        <dbReference type="ARBA" id="ARBA00022801"/>
    </source>
</evidence>
<keyword evidence="7" id="KW-1185">Reference proteome</keyword>
<dbReference type="InterPro" id="IPR003607">
    <property type="entry name" value="HD/PDEase_dom"/>
</dbReference>
<proteinExistence type="inferred from homology"/>
<organism evidence="6 7">
    <name type="scientific">Hyphopichia burtonii NRRL Y-1933</name>
    <dbReference type="NCBI Taxonomy" id="984485"/>
    <lineage>
        <taxon>Eukaryota</taxon>
        <taxon>Fungi</taxon>
        <taxon>Dikarya</taxon>
        <taxon>Ascomycota</taxon>
        <taxon>Saccharomycotina</taxon>
        <taxon>Pichiomycetes</taxon>
        <taxon>Debaryomycetaceae</taxon>
        <taxon>Hyphopichia</taxon>
    </lineage>
</organism>
<dbReference type="PROSITE" id="PS51845">
    <property type="entry name" value="PDEASE_I_2"/>
    <property type="match status" value="1"/>
</dbReference>
<dbReference type="EMBL" id="KV454538">
    <property type="protein sequence ID" value="ODV69535.1"/>
    <property type="molecule type" value="Genomic_DNA"/>
</dbReference>
<dbReference type="AlphaFoldDB" id="A0A1E4RR47"/>
<evidence type="ECO:0000313" key="6">
    <source>
        <dbReference type="EMBL" id="ODV69535.1"/>
    </source>
</evidence>
<dbReference type="GeneID" id="30992751"/>
<reference evidence="7" key="1">
    <citation type="submission" date="2016-05" db="EMBL/GenBank/DDBJ databases">
        <title>Comparative genomics of biotechnologically important yeasts.</title>
        <authorList>
            <consortium name="DOE Joint Genome Institute"/>
            <person name="Riley R."/>
            <person name="Haridas S."/>
            <person name="Wolfe K.H."/>
            <person name="Lopes M.R."/>
            <person name="Hittinger C.T."/>
            <person name="Goker M."/>
            <person name="Salamov A."/>
            <person name="Wisecaver J."/>
            <person name="Long T.M."/>
            <person name="Aerts A.L."/>
            <person name="Barry K."/>
            <person name="Choi C."/>
            <person name="Clum A."/>
            <person name="Coughlan A.Y."/>
            <person name="Deshpande S."/>
            <person name="Douglass A.P."/>
            <person name="Hanson S.J."/>
            <person name="Klenk H.-P."/>
            <person name="Labutti K."/>
            <person name="Lapidus A."/>
            <person name="Lindquist E."/>
            <person name="Lipzen A."/>
            <person name="Meier-Kolthoff J.P."/>
            <person name="Ohm R.A."/>
            <person name="Otillar R.P."/>
            <person name="Pangilinan J."/>
            <person name="Peng Y."/>
            <person name="Rokas A."/>
            <person name="Rosa C.A."/>
            <person name="Scheuner C."/>
            <person name="Sibirny A.A."/>
            <person name="Slot J.C."/>
            <person name="Stielow J.B."/>
            <person name="Sun H."/>
            <person name="Kurtzman C.P."/>
            <person name="Blackwell M."/>
            <person name="Grigoriev I.V."/>
            <person name="Jeffries T.W."/>
        </authorList>
    </citation>
    <scope>NUCLEOTIDE SEQUENCE [LARGE SCALE GENOMIC DNA]</scope>
    <source>
        <strain evidence="7">NRRL Y-1933</strain>
    </source>
</reference>
<evidence type="ECO:0000256" key="1">
    <source>
        <dbReference type="ARBA" id="ARBA00022723"/>
    </source>
</evidence>